<organism evidence="1 2">
    <name type="scientific">Symbiodinium pilosum</name>
    <name type="common">Dinoflagellate</name>
    <dbReference type="NCBI Taxonomy" id="2952"/>
    <lineage>
        <taxon>Eukaryota</taxon>
        <taxon>Sar</taxon>
        <taxon>Alveolata</taxon>
        <taxon>Dinophyceae</taxon>
        <taxon>Suessiales</taxon>
        <taxon>Symbiodiniaceae</taxon>
        <taxon>Symbiodinium</taxon>
    </lineage>
</organism>
<dbReference type="EMBL" id="CAJNIZ010047648">
    <property type="protein sequence ID" value="CAE7772676.1"/>
    <property type="molecule type" value="Genomic_DNA"/>
</dbReference>
<proteinExistence type="predicted"/>
<feature type="non-terminal residue" evidence="1">
    <location>
        <position position="1"/>
    </location>
</feature>
<keyword evidence="2" id="KW-1185">Reference proteome</keyword>
<protein>
    <submittedName>
        <fullName evidence="1">Uncharacterized protein</fullName>
    </submittedName>
</protein>
<sequence>MIPQGWTSTAAFPFSISPFSFVDSQGHWIRRNKLDSNEEIKGTESASNLKLCWGIWSNGAPKFYHEAGTVNFEDPPPMASATVSLSTKMQEAVAPVIIAFKTTASRSEYATPTGQTMLMLRFMDVSTKLEPFFYSTEQGIRGVYAMPPYQEVTKPQQKQH</sequence>
<reference evidence="1" key="1">
    <citation type="submission" date="2021-02" db="EMBL/GenBank/DDBJ databases">
        <authorList>
            <person name="Dougan E. K."/>
            <person name="Rhodes N."/>
            <person name="Thang M."/>
            <person name="Chan C."/>
        </authorList>
    </citation>
    <scope>NUCLEOTIDE SEQUENCE</scope>
</reference>
<evidence type="ECO:0000313" key="1">
    <source>
        <dbReference type="EMBL" id="CAE7772676.1"/>
    </source>
</evidence>
<gene>
    <name evidence="1" type="ORF">SPIL2461_LOCUS22791</name>
</gene>
<comment type="caution">
    <text evidence="1">The sequence shown here is derived from an EMBL/GenBank/DDBJ whole genome shotgun (WGS) entry which is preliminary data.</text>
</comment>
<name>A0A812YER9_SYMPI</name>
<evidence type="ECO:0000313" key="2">
    <source>
        <dbReference type="Proteomes" id="UP000649617"/>
    </source>
</evidence>
<dbReference type="AlphaFoldDB" id="A0A812YER9"/>
<accession>A0A812YER9</accession>
<dbReference type="Proteomes" id="UP000649617">
    <property type="component" value="Unassembled WGS sequence"/>
</dbReference>